<evidence type="ECO:0000313" key="1">
    <source>
        <dbReference type="EMBL" id="ORY17611.1"/>
    </source>
</evidence>
<accession>A0A1Y2A523</accession>
<proteinExistence type="predicted"/>
<reference evidence="1 2" key="1">
    <citation type="submission" date="2016-07" db="EMBL/GenBank/DDBJ databases">
        <title>Pervasive Adenine N6-methylation of Active Genes in Fungi.</title>
        <authorList>
            <consortium name="DOE Joint Genome Institute"/>
            <person name="Mondo S.J."/>
            <person name="Dannebaum R.O."/>
            <person name="Kuo R.C."/>
            <person name="Labutti K."/>
            <person name="Haridas S."/>
            <person name="Kuo A."/>
            <person name="Salamov A."/>
            <person name="Ahrendt S.R."/>
            <person name="Lipzen A."/>
            <person name="Sullivan W."/>
            <person name="Andreopoulos W.B."/>
            <person name="Clum A."/>
            <person name="Lindquist E."/>
            <person name="Daum C."/>
            <person name="Ramamoorthy G.K."/>
            <person name="Gryganskyi A."/>
            <person name="Culley D."/>
            <person name="Magnuson J.K."/>
            <person name="James T.Y."/>
            <person name="O'Malley M.A."/>
            <person name="Stajich J.E."/>
            <person name="Spatafora J.W."/>
            <person name="Visel A."/>
            <person name="Grigoriev I.V."/>
        </authorList>
    </citation>
    <scope>NUCLEOTIDE SEQUENCE [LARGE SCALE GENOMIC DNA]</scope>
    <source>
        <strain evidence="1 2">CBS 115471</strain>
    </source>
</reference>
<keyword evidence="2" id="KW-1185">Reference proteome</keyword>
<gene>
    <name evidence="1" type="ORF">BCR34DRAFT_631481</name>
</gene>
<dbReference type="AlphaFoldDB" id="A0A1Y2A523"/>
<dbReference type="Proteomes" id="UP000193144">
    <property type="component" value="Unassembled WGS sequence"/>
</dbReference>
<name>A0A1Y2A523_9PLEO</name>
<comment type="caution">
    <text evidence="1">The sequence shown here is derived from an EMBL/GenBank/DDBJ whole genome shotgun (WGS) entry which is preliminary data.</text>
</comment>
<evidence type="ECO:0000313" key="2">
    <source>
        <dbReference type="Proteomes" id="UP000193144"/>
    </source>
</evidence>
<dbReference type="EMBL" id="MCFA01000011">
    <property type="protein sequence ID" value="ORY17611.1"/>
    <property type="molecule type" value="Genomic_DNA"/>
</dbReference>
<organism evidence="1 2">
    <name type="scientific">Clohesyomyces aquaticus</name>
    <dbReference type="NCBI Taxonomy" id="1231657"/>
    <lineage>
        <taxon>Eukaryota</taxon>
        <taxon>Fungi</taxon>
        <taxon>Dikarya</taxon>
        <taxon>Ascomycota</taxon>
        <taxon>Pezizomycotina</taxon>
        <taxon>Dothideomycetes</taxon>
        <taxon>Pleosporomycetidae</taxon>
        <taxon>Pleosporales</taxon>
        <taxon>Lindgomycetaceae</taxon>
        <taxon>Clohesyomyces</taxon>
    </lineage>
</organism>
<protein>
    <submittedName>
        <fullName evidence="1">Uncharacterized protein</fullName>
    </submittedName>
</protein>
<sequence>MEKSLVFHTTIKHRHDICTPNLASRTHHSGVSGVSSRRIRTSHSILSSTPAAPEPPSLIHYGTARDEYSVLHHQLFQLHNPSISHTLAFCILTSLKDDASSIFHNVTSEEAAGAWMQLALRNLEIRRWLDLDFSSHMLARLGANRRANSVLDLRWLGGLTETPLWLGFQIAGRLL</sequence>